<dbReference type="Proteomes" id="UP001234989">
    <property type="component" value="Chromosome 2"/>
</dbReference>
<evidence type="ECO:0000313" key="2">
    <source>
        <dbReference type="Proteomes" id="UP001234989"/>
    </source>
</evidence>
<keyword evidence="2" id="KW-1185">Reference proteome</keyword>
<name>A0AAF0Q7Q9_SOLVR</name>
<dbReference type="AlphaFoldDB" id="A0AAF0Q7Q9"/>
<accession>A0AAF0Q7Q9</accession>
<proteinExistence type="predicted"/>
<dbReference type="EMBL" id="CP133613">
    <property type="protein sequence ID" value="WMV15506.1"/>
    <property type="molecule type" value="Genomic_DNA"/>
</dbReference>
<gene>
    <name evidence="1" type="ORF">MTR67_008891</name>
</gene>
<reference evidence="1" key="1">
    <citation type="submission" date="2023-08" db="EMBL/GenBank/DDBJ databases">
        <title>A de novo genome assembly of Solanum verrucosum Schlechtendal, a Mexican diploid species geographically isolated from the other diploid A-genome species in potato relatives.</title>
        <authorList>
            <person name="Hosaka K."/>
        </authorList>
    </citation>
    <scope>NUCLEOTIDE SEQUENCE</scope>
    <source>
        <tissue evidence="1">Young leaves</tissue>
    </source>
</reference>
<protein>
    <submittedName>
        <fullName evidence="1">Uncharacterized protein</fullName>
    </submittedName>
</protein>
<evidence type="ECO:0000313" key="1">
    <source>
        <dbReference type="EMBL" id="WMV15506.1"/>
    </source>
</evidence>
<sequence length="89" mass="9804">MLIYGGAAEVVVDGVMAVVDGTDNLKIINIFLLFIPQFIFLSSQKIFAPVDEMVINVVLIEQQKVISSTVASNRKGKARKNHRIQALSM</sequence>
<organism evidence="1 2">
    <name type="scientific">Solanum verrucosum</name>
    <dbReference type="NCBI Taxonomy" id="315347"/>
    <lineage>
        <taxon>Eukaryota</taxon>
        <taxon>Viridiplantae</taxon>
        <taxon>Streptophyta</taxon>
        <taxon>Embryophyta</taxon>
        <taxon>Tracheophyta</taxon>
        <taxon>Spermatophyta</taxon>
        <taxon>Magnoliopsida</taxon>
        <taxon>eudicotyledons</taxon>
        <taxon>Gunneridae</taxon>
        <taxon>Pentapetalae</taxon>
        <taxon>asterids</taxon>
        <taxon>lamiids</taxon>
        <taxon>Solanales</taxon>
        <taxon>Solanaceae</taxon>
        <taxon>Solanoideae</taxon>
        <taxon>Solaneae</taxon>
        <taxon>Solanum</taxon>
    </lineage>
</organism>